<proteinExistence type="predicted"/>
<organism evidence="3 4">
    <name type="scientific">Massilia antarctica</name>
    <dbReference type="NCBI Taxonomy" id="2765360"/>
    <lineage>
        <taxon>Bacteria</taxon>
        <taxon>Pseudomonadati</taxon>
        <taxon>Pseudomonadota</taxon>
        <taxon>Betaproteobacteria</taxon>
        <taxon>Burkholderiales</taxon>
        <taxon>Oxalobacteraceae</taxon>
        <taxon>Telluria group</taxon>
        <taxon>Massilia</taxon>
    </lineage>
</organism>
<dbReference type="Proteomes" id="UP000662888">
    <property type="component" value="Chromosome"/>
</dbReference>
<keyword evidence="1 3" id="KW-0378">Hydrolase</keyword>
<evidence type="ECO:0000259" key="2">
    <source>
        <dbReference type="Pfam" id="PF07859"/>
    </source>
</evidence>
<dbReference type="Pfam" id="PF07859">
    <property type="entry name" value="Abhydrolase_3"/>
    <property type="match status" value="1"/>
</dbReference>
<feature type="domain" description="Alpha/beta hydrolase fold-3" evidence="2">
    <location>
        <begin position="72"/>
        <end position="255"/>
    </location>
</feature>
<name>A0AA49AAR4_9BURK</name>
<dbReference type="GO" id="GO:0016787">
    <property type="term" value="F:hydrolase activity"/>
    <property type="evidence" value="ECO:0007669"/>
    <property type="project" value="UniProtKB-KW"/>
</dbReference>
<reference evidence="3 4" key="1">
    <citation type="submission" date="2020-11" db="EMBL/GenBank/DDBJ databases">
        <authorList>
            <person name="Sun Q."/>
        </authorList>
    </citation>
    <scope>NUCLEOTIDE SEQUENCE [LARGE SCALE GENOMIC DNA]</scope>
    <source>
        <strain evidence="3 4">P8398</strain>
    </source>
</reference>
<gene>
    <name evidence="3" type="ORF">IV454_12120</name>
</gene>
<evidence type="ECO:0000256" key="1">
    <source>
        <dbReference type="ARBA" id="ARBA00022801"/>
    </source>
</evidence>
<keyword evidence="4" id="KW-1185">Reference proteome</keyword>
<dbReference type="InterPro" id="IPR029058">
    <property type="entry name" value="AB_hydrolase_fold"/>
</dbReference>
<dbReference type="PANTHER" id="PTHR48081:SF8">
    <property type="entry name" value="ALPHA_BETA HYDROLASE FOLD-3 DOMAIN-CONTAINING PROTEIN-RELATED"/>
    <property type="match status" value="1"/>
</dbReference>
<dbReference type="RefSeq" id="WP_206091659.1">
    <property type="nucleotide sequence ID" value="NZ_CP065053.1"/>
</dbReference>
<evidence type="ECO:0000313" key="4">
    <source>
        <dbReference type="Proteomes" id="UP000662888"/>
    </source>
</evidence>
<dbReference type="InterPro" id="IPR013094">
    <property type="entry name" value="AB_hydrolase_3"/>
</dbReference>
<accession>A0AA49AAR4</accession>
<dbReference type="Gene3D" id="3.40.50.1820">
    <property type="entry name" value="alpha/beta hydrolase"/>
    <property type="match status" value="1"/>
</dbReference>
<sequence length="269" mass="28770">MLIRTLVNAALKRTIRHLWDELPTVAVMRKTYTNADRLGAIGRKRVAVALDEVGGVGVEWIGPRHLAREGVLVHLHGGGFAMRPTLTERRFGGWLARKLGRPVLLVPYRLAPEYPFPAGLDDCCAVYAGLLAAGVPATRIVVTGHSAGANLALATLMRARRAGLPQPGGAILMSAPLDLTAASPSAATNAAKDCMMGPNAWPWTWKVYLGATSPDHPDASPLLGDWTGLTPIHLHVSSQEILLDDSRRAAEHASASDGMARRAAQFLLH</sequence>
<protein>
    <submittedName>
        <fullName evidence="3">Alpha/beta hydrolase</fullName>
    </submittedName>
</protein>
<dbReference type="PANTHER" id="PTHR48081">
    <property type="entry name" value="AB HYDROLASE SUPERFAMILY PROTEIN C4A8.06C"/>
    <property type="match status" value="1"/>
</dbReference>
<evidence type="ECO:0000313" key="3">
    <source>
        <dbReference type="EMBL" id="QPI52172.1"/>
    </source>
</evidence>
<dbReference type="SUPFAM" id="SSF53474">
    <property type="entry name" value="alpha/beta-Hydrolases"/>
    <property type="match status" value="1"/>
</dbReference>
<dbReference type="EMBL" id="CP065053">
    <property type="protein sequence ID" value="QPI52172.1"/>
    <property type="molecule type" value="Genomic_DNA"/>
</dbReference>
<dbReference type="InterPro" id="IPR050300">
    <property type="entry name" value="GDXG_lipolytic_enzyme"/>
</dbReference>